<dbReference type="OrthoDB" id="10066376at2759"/>
<name>A0A8K0FYV3_IGNLU</name>
<accession>A0A8K0FYV3</accession>
<feature type="domain" description="DUF4371" evidence="2">
    <location>
        <begin position="133"/>
        <end position="353"/>
    </location>
</feature>
<comment type="caution">
    <text evidence="3">The sequence shown here is derived from an EMBL/GenBank/DDBJ whole genome shotgun (WGS) entry which is preliminary data.</text>
</comment>
<dbReference type="PANTHER" id="PTHR45749:SF21">
    <property type="entry name" value="DUF4371 DOMAIN-CONTAINING PROTEIN"/>
    <property type="match status" value="1"/>
</dbReference>
<dbReference type="Pfam" id="PF14291">
    <property type="entry name" value="DUF4371"/>
    <property type="match status" value="1"/>
</dbReference>
<dbReference type="AlphaFoldDB" id="A0A8K0FYV3"/>
<protein>
    <recommendedName>
        <fullName evidence="2">DUF4371 domain-containing protein</fullName>
    </recommendedName>
</protein>
<sequence>MSGGTSRDRDIGRKWESGASKKRKAETVVKSRASRPIKRVILDLDPGNWVFPVTDSQRHDLIQKGLDQNLEKSDESYPKDANKRHFLKFHFARKLSNGETQHRRWLVYSISQNKVYCFPCRLFSHLQTQIVKEGCCDWKDLSRILQRLEQSQEHVKCMIKWMEFYKGIKHGKTIDKENERLIRESQKYWYNLFERLTDIINYLASHNLAFRAHRESLNLNNSGNSGNFIDLFKLLSKYDLTLREHLQRINEKQLNQHYLSHDIQNELITLMSKSVIDEIIHRVKQAKYYTFLLDCTRNVNRIEQTSIILRFCNSSTGAVEEHFVEFISVTKTTGEYLTNTILQELERNGLDIQSKHCNDLGTILREGENGDEEGELQLLKSNSLDSAAVRVLSLPPLLLTPSIGRLVARRLTGTAGARAQAVRWQFRP</sequence>
<feature type="region of interest" description="Disordered" evidence="1">
    <location>
        <begin position="1"/>
        <end position="32"/>
    </location>
</feature>
<proteinExistence type="predicted"/>
<dbReference type="Proteomes" id="UP000801492">
    <property type="component" value="Unassembled WGS sequence"/>
</dbReference>
<evidence type="ECO:0000259" key="2">
    <source>
        <dbReference type="Pfam" id="PF14291"/>
    </source>
</evidence>
<organism evidence="3 4">
    <name type="scientific">Ignelater luminosus</name>
    <name type="common">Cucubano</name>
    <name type="synonym">Pyrophorus luminosus</name>
    <dbReference type="NCBI Taxonomy" id="2038154"/>
    <lineage>
        <taxon>Eukaryota</taxon>
        <taxon>Metazoa</taxon>
        <taxon>Ecdysozoa</taxon>
        <taxon>Arthropoda</taxon>
        <taxon>Hexapoda</taxon>
        <taxon>Insecta</taxon>
        <taxon>Pterygota</taxon>
        <taxon>Neoptera</taxon>
        <taxon>Endopterygota</taxon>
        <taxon>Coleoptera</taxon>
        <taxon>Polyphaga</taxon>
        <taxon>Elateriformia</taxon>
        <taxon>Elateroidea</taxon>
        <taxon>Elateridae</taxon>
        <taxon>Agrypninae</taxon>
        <taxon>Pyrophorini</taxon>
        <taxon>Ignelater</taxon>
    </lineage>
</organism>
<evidence type="ECO:0000313" key="3">
    <source>
        <dbReference type="EMBL" id="KAF2879931.1"/>
    </source>
</evidence>
<reference evidence="3" key="1">
    <citation type="submission" date="2019-08" db="EMBL/GenBank/DDBJ databases">
        <title>The genome of the North American firefly Photinus pyralis.</title>
        <authorList>
            <consortium name="Photinus pyralis genome working group"/>
            <person name="Fallon T.R."/>
            <person name="Sander Lower S.E."/>
            <person name="Weng J.-K."/>
        </authorList>
    </citation>
    <scope>NUCLEOTIDE SEQUENCE</scope>
    <source>
        <strain evidence="3">TRF0915ILg1</strain>
        <tissue evidence="3">Whole body</tissue>
    </source>
</reference>
<dbReference type="PANTHER" id="PTHR45749">
    <property type="match status" value="1"/>
</dbReference>
<dbReference type="EMBL" id="VTPC01091055">
    <property type="protein sequence ID" value="KAF2879931.1"/>
    <property type="molecule type" value="Genomic_DNA"/>
</dbReference>
<gene>
    <name evidence="3" type="ORF">ILUMI_26260</name>
</gene>
<feature type="compositionally biased region" description="Basic and acidic residues" evidence="1">
    <location>
        <begin position="1"/>
        <end position="16"/>
    </location>
</feature>
<evidence type="ECO:0000256" key="1">
    <source>
        <dbReference type="SAM" id="MobiDB-lite"/>
    </source>
</evidence>
<evidence type="ECO:0000313" key="4">
    <source>
        <dbReference type="Proteomes" id="UP000801492"/>
    </source>
</evidence>
<keyword evidence="4" id="KW-1185">Reference proteome</keyword>
<dbReference type="InterPro" id="IPR025398">
    <property type="entry name" value="DUF4371"/>
</dbReference>